<dbReference type="InterPro" id="IPR050330">
    <property type="entry name" value="Bact_OuterMem_StrucFunc"/>
</dbReference>
<evidence type="ECO:0000256" key="1">
    <source>
        <dbReference type="PROSITE-ProRule" id="PRU00473"/>
    </source>
</evidence>
<organism evidence="5 6">
    <name type="scientific">Mesorhizobium marinum</name>
    <dbReference type="NCBI Taxonomy" id="3228790"/>
    <lineage>
        <taxon>Bacteria</taxon>
        <taxon>Pseudomonadati</taxon>
        <taxon>Pseudomonadota</taxon>
        <taxon>Alphaproteobacteria</taxon>
        <taxon>Hyphomicrobiales</taxon>
        <taxon>Phyllobacteriaceae</taxon>
        <taxon>Mesorhizobium</taxon>
    </lineage>
</organism>
<evidence type="ECO:0000256" key="3">
    <source>
        <dbReference type="SAM" id="SignalP"/>
    </source>
</evidence>
<dbReference type="RefSeq" id="WP_367721992.1">
    <property type="nucleotide sequence ID" value="NZ_JBFOCH010000021.1"/>
</dbReference>
<evidence type="ECO:0000313" key="5">
    <source>
        <dbReference type="EMBL" id="MEW9804936.1"/>
    </source>
</evidence>
<evidence type="ECO:0000256" key="2">
    <source>
        <dbReference type="SAM" id="MobiDB-lite"/>
    </source>
</evidence>
<proteinExistence type="predicted"/>
<dbReference type="InterPro" id="IPR036737">
    <property type="entry name" value="OmpA-like_sf"/>
</dbReference>
<name>A0ABV3QV40_9HYPH</name>
<protein>
    <submittedName>
        <fullName evidence="5">OmpA family protein</fullName>
    </submittedName>
</protein>
<dbReference type="EMBL" id="JBFOCI010000001">
    <property type="protein sequence ID" value="MEW9804936.1"/>
    <property type="molecule type" value="Genomic_DNA"/>
</dbReference>
<dbReference type="Gene3D" id="3.30.1330.60">
    <property type="entry name" value="OmpA-like domain"/>
    <property type="match status" value="1"/>
</dbReference>
<dbReference type="PROSITE" id="PS51123">
    <property type="entry name" value="OMPA_2"/>
    <property type="match status" value="1"/>
</dbReference>
<dbReference type="CDD" id="cd07185">
    <property type="entry name" value="OmpA_C-like"/>
    <property type="match status" value="1"/>
</dbReference>
<feature type="domain" description="OmpA-like" evidence="4">
    <location>
        <begin position="62"/>
        <end position="179"/>
    </location>
</feature>
<comment type="caution">
    <text evidence="5">The sequence shown here is derived from an EMBL/GenBank/DDBJ whole genome shotgun (WGS) entry which is preliminary data.</text>
</comment>
<dbReference type="PANTHER" id="PTHR30329">
    <property type="entry name" value="STATOR ELEMENT OF FLAGELLAR MOTOR COMPLEX"/>
    <property type="match status" value="1"/>
</dbReference>
<sequence>MKTALKMARAGVFAGLLAFAASCSTTSGTLTPTNPADTLPSQAGGSTDDVAAGFENVQPGSEQDFILSAGRRIYFTQGSAALDETAKATIDNQIAFLRKYPKWFAKLQGFADDPGGNAKMVQLSQQRADAVMNYMISGGIEPGRLWAKGYGKERVVRECTDRACKVQNRRVITNLRLQRETD</sequence>
<keyword evidence="1" id="KW-0472">Membrane</keyword>
<feature type="region of interest" description="Disordered" evidence="2">
    <location>
        <begin position="29"/>
        <end position="48"/>
    </location>
</feature>
<dbReference type="Proteomes" id="UP001556196">
    <property type="component" value="Unassembled WGS sequence"/>
</dbReference>
<gene>
    <name evidence="5" type="ORF">ABUE31_02910</name>
</gene>
<reference evidence="5 6" key="1">
    <citation type="submission" date="2024-06" db="EMBL/GenBank/DDBJ databases">
        <authorList>
            <person name="Tuo L."/>
        </authorList>
    </citation>
    <scope>NUCLEOTIDE SEQUENCE [LARGE SCALE GENOMIC DNA]</scope>
    <source>
        <strain evidence="5 6">ZMM04-5</strain>
    </source>
</reference>
<dbReference type="PANTHER" id="PTHR30329:SF21">
    <property type="entry name" value="LIPOPROTEIN YIAD-RELATED"/>
    <property type="match status" value="1"/>
</dbReference>
<keyword evidence="3" id="KW-0732">Signal</keyword>
<dbReference type="Pfam" id="PF00691">
    <property type="entry name" value="OmpA"/>
    <property type="match status" value="1"/>
</dbReference>
<dbReference type="PROSITE" id="PS51257">
    <property type="entry name" value="PROKAR_LIPOPROTEIN"/>
    <property type="match status" value="1"/>
</dbReference>
<evidence type="ECO:0000313" key="6">
    <source>
        <dbReference type="Proteomes" id="UP001556196"/>
    </source>
</evidence>
<accession>A0ABV3QV40</accession>
<dbReference type="InterPro" id="IPR006665">
    <property type="entry name" value="OmpA-like"/>
</dbReference>
<dbReference type="SUPFAM" id="SSF103088">
    <property type="entry name" value="OmpA-like"/>
    <property type="match status" value="1"/>
</dbReference>
<feature type="signal peptide" evidence="3">
    <location>
        <begin position="1"/>
        <end position="20"/>
    </location>
</feature>
<feature type="compositionally biased region" description="Polar residues" evidence="2">
    <location>
        <begin position="29"/>
        <end position="45"/>
    </location>
</feature>
<feature type="chain" id="PRO_5045847289" evidence="3">
    <location>
        <begin position="21"/>
        <end position="182"/>
    </location>
</feature>
<keyword evidence="6" id="KW-1185">Reference proteome</keyword>
<evidence type="ECO:0000259" key="4">
    <source>
        <dbReference type="PROSITE" id="PS51123"/>
    </source>
</evidence>